<evidence type="ECO:0000259" key="1">
    <source>
        <dbReference type="Pfam" id="PF08241"/>
    </source>
</evidence>
<dbReference type="InterPro" id="IPR029063">
    <property type="entry name" value="SAM-dependent_MTases_sf"/>
</dbReference>
<reference evidence="2 3" key="1">
    <citation type="journal article" date="2022" name="ISME Commun">
        <title>Vulcanimicrobium alpinus gen. nov. sp. nov., the first cultivated representative of the candidate phylum 'Eremiobacterota', is a metabolically versatile aerobic anoxygenic phototroph.</title>
        <authorList>
            <person name="Yabe S."/>
            <person name="Muto K."/>
            <person name="Abe K."/>
            <person name="Yokota A."/>
            <person name="Staudigel H."/>
            <person name="Tebo B.M."/>
        </authorList>
    </citation>
    <scope>NUCLEOTIDE SEQUENCE [LARGE SCALE GENOMIC DNA]</scope>
    <source>
        <strain evidence="2 3">WC8-2</strain>
    </source>
</reference>
<evidence type="ECO:0000313" key="2">
    <source>
        <dbReference type="EMBL" id="BDE07781.1"/>
    </source>
</evidence>
<feature type="domain" description="Methyltransferase type 11" evidence="1">
    <location>
        <begin position="5"/>
        <end position="67"/>
    </location>
</feature>
<keyword evidence="3" id="KW-1185">Reference proteome</keyword>
<protein>
    <recommendedName>
        <fullName evidence="1">Methyltransferase type 11 domain-containing protein</fullName>
    </recommendedName>
</protein>
<accession>A0AAN2CB28</accession>
<dbReference type="Gene3D" id="3.40.50.150">
    <property type="entry name" value="Vaccinia Virus protein VP39"/>
    <property type="match status" value="1"/>
</dbReference>
<dbReference type="AlphaFoldDB" id="A0AAN2CB28"/>
<proteinExistence type="predicted"/>
<sequence>MVTHIESAAKRAGSANIRAVAMDAEFLDVADSSIDAAYCMFGVMLFADRTRAFREVHRVLRPGGRFVTTTWHETSRLLAPVRAAVHAIRPGSPPDAALSAPPVLGTPDALRQELETAGLRDIEVHELERTLEFSSHDVYLDDFPRANPMGIMMQRMLLPPVRAAMRERTDVAPDVRPRITVSLG</sequence>
<evidence type="ECO:0000313" key="3">
    <source>
        <dbReference type="Proteomes" id="UP001317532"/>
    </source>
</evidence>
<dbReference type="CDD" id="cd02440">
    <property type="entry name" value="AdoMet_MTases"/>
    <property type="match status" value="1"/>
</dbReference>
<gene>
    <name evidence="2" type="ORF">WPS_30570</name>
</gene>
<dbReference type="EMBL" id="AP025523">
    <property type="protein sequence ID" value="BDE07781.1"/>
    <property type="molecule type" value="Genomic_DNA"/>
</dbReference>
<dbReference type="SUPFAM" id="SSF53335">
    <property type="entry name" value="S-adenosyl-L-methionine-dependent methyltransferases"/>
    <property type="match status" value="1"/>
</dbReference>
<dbReference type="Pfam" id="PF08241">
    <property type="entry name" value="Methyltransf_11"/>
    <property type="match status" value="1"/>
</dbReference>
<dbReference type="KEGG" id="vab:WPS_30570"/>
<name>A0AAN2CB28_UNVUL</name>
<organism evidence="2 3">
    <name type="scientific">Vulcanimicrobium alpinum</name>
    <dbReference type="NCBI Taxonomy" id="3016050"/>
    <lineage>
        <taxon>Bacteria</taxon>
        <taxon>Bacillati</taxon>
        <taxon>Vulcanimicrobiota</taxon>
        <taxon>Vulcanimicrobiia</taxon>
        <taxon>Vulcanimicrobiales</taxon>
        <taxon>Vulcanimicrobiaceae</taxon>
        <taxon>Vulcanimicrobium</taxon>
    </lineage>
</organism>
<dbReference type="Proteomes" id="UP001317532">
    <property type="component" value="Chromosome"/>
</dbReference>
<dbReference type="GO" id="GO:0008757">
    <property type="term" value="F:S-adenosylmethionine-dependent methyltransferase activity"/>
    <property type="evidence" value="ECO:0007669"/>
    <property type="project" value="InterPro"/>
</dbReference>
<dbReference type="InterPro" id="IPR013216">
    <property type="entry name" value="Methyltransf_11"/>
</dbReference>